<evidence type="ECO:0008006" key="3">
    <source>
        <dbReference type="Google" id="ProtNLM"/>
    </source>
</evidence>
<keyword evidence="2" id="KW-1185">Reference proteome</keyword>
<evidence type="ECO:0000313" key="2">
    <source>
        <dbReference type="Proteomes" id="UP000241074"/>
    </source>
</evidence>
<dbReference type="AlphaFoldDB" id="A0A2P1PWR0"/>
<dbReference type="KEGG" id="xba:C7S18_19900"/>
<protein>
    <recommendedName>
        <fullName evidence="3">Transposase</fullName>
    </recommendedName>
</protein>
<dbReference type="RefSeq" id="WP_106893211.1">
    <property type="nucleotide sequence ID" value="NZ_CP027860.1"/>
</dbReference>
<reference evidence="1 2" key="2">
    <citation type="submission" date="2018-03" db="EMBL/GenBank/DDBJ databases">
        <authorList>
            <person name="Keele B.F."/>
        </authorList>
    </citation>
    <scope>NUCLEOTIDE SEQUENCE [LARGE SCALE GENOMIC DNA]</scope>
    <source>
        <strain evidence="1 2">D13</strain>
    </source>
</reference>
<dbReference type="OrthoDB" id="9814067at2"/>
<name>A0A2P1PWR0_9GAMM</name>
<gene>
    <name evidence="1" type="ORF">C7S18_19900</name>
</gene>
<dbReference type="EMBL" id="CP027860">
    <property type="protein sequence ID" value="AVP99291.1"/>
    <property type="molecule type" value="Genomic_DNA"/>
</dbReference>
<proteinExistence type="predicted"/>
<reference evidence="1 2" key="1">
    <citation type="submission" date="2018-03" db="EMBL/GenBank/DDBJ databases">
        <title>Ahniella affigens gen. nov., sp. nov., a gammaproteobacterium isolated from sandy soil near a stream.</title>
        <authorList>
            <person name="Ko Y."/>
            <person name="Kim J.-H."/>
        </authorList>
    </citation>
    <scope>NUCLEOTIDE SEQUENCE [LARGE SCALE GENOMIC DNA]</scope>
    <source>
        <strain evidence="1 2">D13</strain>
    </source>
</reference>
<dbReference type="Proteomes" id="UP000241074">
    <property type="component" value="Chromosome"/>
</dbReference>
<evidence type="ECO:0000313" key="1">
    <source>
        <dbReference type="EMBL" id="AVP99291.1"/>
    </source>
</evidence>
<sequence>MKQNGLSLSNKEYLALADDTGRQWPRRKLGRISPKVRSIITELKVDPNQWQEQVRVFSKSNVATVGPLDRLVLIAFDKGRHWSAGYSLARKVYRAALCSDRWKCYDQPAQWRSS</sequence>
<organism evidence="1 2">
    <name type="scientific">Ahniella affigens</name>
    <dbReference type="NCBI Taxonomy" id="2021234"/>
    <lineage>
        <taxon>Bacteria</taxon>
        <taxon>Pseudomonadati</taxon>
        <taxon>Pseudomonadota</taxon>
        <taxon>Gammaproteobacteria</taxon>
        <taxon>Lysobacterales</taxon>
        <taxon>Rhodanobacteraceae</taxon>
        <taxon>Ahniella</taxon>
    </lineage>
</organism>
<accession>A0A2P1PWR0</accession>